<evidence type="ECO:0000256" key="1">
    <source>
        <dbReference type="ARBA" id="ARBA00022670"/>
    </source>
</evidence>
<dbReference type="InterPro" id="IPR023828">
    <property type="entry name" value="Peptidase_S8_Ser-AS"/>
</dbReference>
<evidence type="ECO:0000313" key="5">
    <source>
        <dbReference type="EMBL" id="QBB69670.1"/>
    </source>
</evidence>
<accession>A0A411HGW7</accession>
<feature type="signal peptide" evidence="4">
    <location>
        <begin position="1"/>
        <end position="37"/>
    </location>
</feature>
<evidence type="ECO:0000313" key="6">
    <source>
        <dbReference type="Proteomes" id="UP000291562"/>
    </source>
</evidence>
<protein>
    <recommendedName>
        <fullName evidence="7">Peptidase S8/S53 domain-containing protein</fullName>
    </recommendedName>
</protein>
<evidence type="ECO:0000256" key="2">
    <source>
        <dbReference type="ARBA" id="ARBA00022801"/>
    </source>
</evidence>
<keyword evidence="6" id="KW-1185">Reference proteome</keyword>
<evidence type="ECO:0008006" key="7">
    <source>
        <dbReference type="Google" id="ProtNLM"/>
    </source>
</evidence>
<dbReference type="SUPFAM" id="SSF52743">
    <property type="entry name" value="Subtilisin-like"/>
    <property type="match status" value="1"/>
</dbReference>
<dbReference type="EMBL" id="CP035704">
    <property type="protein sequence ID" value="QBB69670.1"/>
    <property type="molecule type" value="Genomic_DNA"/>
</dbReference>
<keyword evidence="1" id="KW-0645">Protease</keyword>
<feature type="chain" id="PRO_5019583843" description="Peptidase S8/S53 domain-containing protein" evidence="4">
    <location>
        <begin position="38"/>
        <end position="1055"/>
    </location>
</feature>
<dbReference type="Gene3D" id="3.40.50.200">
    <property type="entry name" value="Peptidase S8/S53 domain"/>
    <property type="match status" value="1"/>
</dbReference>
<keyword evidence="2" id="KW-0378">Hydrolase</keyword>
<name>A0A411HGW7_9GAMM</name>
<dbReference type="KEGG" id="xbc:ELE36_04365"/>
<dbReference type="AlphaFoldDB" id="A0A411HGW7"/>
<dbReference type="OrthoDB" id="9813435at2"/>
<evidence type="ECO:0000256" key="4">
    <source>
        <dbReference type="SAM" id="SignalP"/>
    </source>
</evidence>
<keyword evidence="4" id="KW-0732">Signal</keyword>
<dbReference type="Proteomes" id="UP000291562">
    <property type="component" value="Chromosome"/>
</dbReference>
<sequence length="1055" mass="108404">MLSLSRRIAIFYQHSRVRSSALLACASLAVFAAPVFAAQPVPQNLGNGLDKIVASNVAVAGLKGAALQAAAPYQGFVTEQAQSMDALAIKDANGRYLVRVNPSPNKSAAALTSSLPSQIASLEVTAVDNSYRHVGVFNAWVAPADVAALANSTGVRSVILELQPRHAHSSTPNNAQAAAPEPGAVIGGTYKRLGTTFDQGVFQHGIDKINQYYNPAATADWEGQGMSIGFISNSYNAHTTSVQTGLPDPHPASIDVTNFDLPGDPSNPVNTQPVVVLQDDLSDGTSDDEGRGMIQIGYKMAPKAQLAFATANTGEVGFANNIRSLAGIPANLYPGQTFAADTICDDVGYFDEPYFQDGIIGAGVNDAVAFGVSYFSSAANDIGTNGYDSELRWVGNGTGNTSATNTALVGSNINLATIPTGLYAGGFHNFNPVPGALDIAQTVNVIGQTNNSPTVLQWNDPYDQNTAPNFTATLLTAPGDIEDPSTSASQTFNVTASITAGSLIEVDSTANAGSTFDSIVTVKDPSGNVVIGPQDTGTDEIVRFFAPVTGTGYSVVVSHYAAAIGTYTVTVRTASGFTGNSISTDVNLLVFDMNGNYLPNSSLVSNNFATNEPIEIGVTPRLTGTTPAQTQVQYVIARANVAPNGGPTHVRYLIPGNGATGIGPAEYFTYNTVTTSGHAMAVGTNGMAAYSVFRPSLPEIFTSPGPVRIYFDANGNFMPLPEIRREPRLAAADAGNVSSNMNVYFVGDSGSDSDTNGNFSGTSAAGPHAAAIGALVLQAHGGHHSLTPTQMTTLLEHNTFSHDLDPSYASGFATTSSGETIRIVVGSDGSGTAGTGTGSQDANAISVSYIGAGNLTALKFNPDATAATGGHVTGGNNGYADVTPATTPPTVTYFENSYPGLSFLPAVKAFTVGSASSVLAASVTAVAYTNLAPLPSNGTNQWWTMGLTFDSSFTSGKVLRYTVARGPNHSSSVTGTVPGTGPTGGTQSSGYLGDLFGGGVSLPTGTINPNGMTFSGTTSTGTFSGVMRNRIGAGYSPVDGYGFINAAQAVGAPVQ</sequence>
<dbReference type="PROSITE" id="PS00138">
    <property type="entry name" value="SUBTILASE_SER"/>
    <property type="match status" value="1"/>
</dbReference>
<evidence type="ECO:0000256" key="3">
    <source>
        <dbReference type="ARBA" id="ARBA00022825"/>
    </source>
</evidence>
<dbReference type="InterPro" id="IPR036852">
    <property type="entry name" value="Peptidase_S8/S53_dom_sf"/>
</dbReference>
<dbReference type="GO" id="GO:0004252">
    <property type="term" value="F:serine-type endopeptidase activity"/>
    <property type="evidence" value="ECO:0007669"/>
    <property type="project" value="InterPro"/>
</dbReference>
<organism evidence="5 6">
    <name type="scientific">Pseudolysobacter antarcticus</name>
    <dbReference type="NCBI Taxonomy" id="2511995"/>
    <lineage>
        <taxon>Bacteria</taxon>
        <taxon>Pseudomonadati</taxon>
        <taxon>Pseudomonadota</taxon>
        <taxon>Gammaproteobacteria</taxon>
        <taxon>Lysobacterales</taxon>
        <taxon>Rhodanobacteraceae</taxon>
        <taxon>Pseudolysobacter</taxon>
    </lineage>
</organism>
<gene>
    <name evidence="5" type="ORF">ELE36_04365</name>
</gene>
<dbReference type="Gene3D" id="2.60.120.380">
    <property type="match status" value="1"/>
</dbReference>
<dbReference type="RefSeq" id="WP_129831929.1">
    <property type="nucleotide sequence ID" value="NZ_CP035704.1"/>
</dbReference>
<proteinExistence type="predicted"/>
<dbReference type="GO" id="GO:0006508">
    <property type="term" value="P:proteolysis"/>
    <property type="evidence" value="ECO:0007669"/>
    <property type="project" value="UniProtKB-KW"/>
</dbReference>
<reference evidence="5 6" key="1">
    <citation type="submission" date="2019-01" db="EMBL/GenBank/DDBJ databases">
        <title>Pseudolysobacter antarctica gen. nov., sp. nov., isolated from Fildes Peninsula, Antarctica.</title>
        <authorList>
            <person name="Wei Z."/>
            <person name="Peng F."/>
        </authorList>
    </citation>
    <scope>NUCLEOTIDE SEQUENCE [LARGE SCALE GENOMIC DNA]</scope>
    <source>
        <strain evidence="5 6">AQ6-296</strain>
    </source>
</reference>
<keyword evidence="3" id="KW-0720">Serine protease</keyword>